<dbReference type="EMBL" id="MCFE01000545">
    <property type="protein sequence ID" value="ORX87842.1"/>
    <property type="molecule type" value="Genomic_DNA"/>
</dbReference>
<evidence type="ECO:0000313" key="2">
    <source>
        <dbReference type="EMBL" id="ORX87842.1"/>
    </source>
</evidence>
<reference evidence="2 3" key="1">
    <citation type="submission" date="2016-07" db="EMBL/GenBank/DDBJ databases">
        <title>Pervasive Adenine N6-methylation of Active Genes in Fungi.</title>
        <authorList>
            <consortium name="DOE Joint Genome Institute"/>
            <person name="Mondo S.J."/>
            <person name="Dannebaum R.O."/>
            <person name="Kuo R.C."/>
            <person name="Labutti K."/>
            <person name="Haridas S."/>
            <person name="Kuo A."/>
            <person name="Salamov A."/>
            <person name="Ahrendt S.R."/>
            <person name="Lipzen A."/>
            <person name="Sullivan W."/>
            <person name="Andreopoulos W.B."/>
            <person name="Clum A."/>
            <person name="Lindquist E."/>
            <person name="Daum C."/>
            <person name="Ramamoorthy G.K."/>
            <person name="Gryganskyi A."/>
            <person name="Culley D."/>
            <person name="Magnuson J.K."/>
            <person name="James T.Y."/>
            <person name="O'Malley M.A."/>
            <person name="Stajich J.E."/>
            <person name="Spatafora J.W."/>
            <person name="Visel A."/>
            <person name="Grigoriev I.V."/>
        </authorList>
    </citation>
    <scope>NUCLEOTIDE SEQUENCE [LARGE SCALE GENOMIC DNA]</scope>
    <source>
        <strain evidence="2 3">CBS 931.73</strain>
    </source>
</reference>
<sequence>MFKRVTKGLEEVAESSDSELDSFSEGEEQESDFNSEEESYLKKALEEAGISEEEDWDDDSDVEKTTGLKVGELDREESDSEAHSENGDDDSDESASEGEEGEKEENEENEDAASEEAEDEYKTVFACDLCPEKVLKDEKMVELHLASHEHKKRERRLRQEQKLNRTPEEIEKLKAKNAKKKAKSLSAKKEALKKKRKAKKERQYQNKMAKTQ</sequence>
<comment type="caution">
    <text evidence="2">The sequence shown here is derived from an EMBL/GenBank/DDBJ whole genome shotgun (WGS) entry which is preliminary data.</text>
</comment>
<feature type="compositionally biased region" description="Acidic residues" evidence="1">
    <location>
        <begin position="11"/>
        <end position="38"/>
    </location>
</feature>
<feature type="compositionally biased region" description="Basic residues" evidence="1">
    <location>
        <begin position="191"/>
        <end position="200"/>
    </location>
</feature>
<accession>A0A1Y1XQ29</accession>
<dbReference type="InterPro" id="IPR036236">
    <property type="entry name" value="Znf_C2H2_sf"/>
</dbReference>
<protein>
    <submittedName>
        <fullName evidence="2">Uncharacterized protein</fullName>
    </submittedName>
</protein>
<feature type="compositionally biased region" description="Acidic residues" evidence="1">
    <location>
        <begin position="49"/>
        <end position="61"/>
    </location>
</feature>
<dbReference type="AlphaFoldDB" id="A0A1Y1XQ29"/>
<dbReference type="InParanoid" id="A0A1Y1XQ29"/>
<evidence type="ECO:0000313" key="3">
    <source>
        <dbReference type="Proteomes" id="UP000193498"/>
    </source>
</evidence>
<name>A0A1Y1XQ29_9FUNG</name>
<gene>
    <name evidence="2" type="ORF">K493DRAFT_411142</name>
</gene>
<feature type="region of interest" description="Disordered" evidence="1">
    <location>
        <begin position="1"/>
        <end position="120"/>
    </location>
</feature>
<proteinExistence type="predicted"/>
<dbReference type="Proteomes" id="UP000193498">
    <property type="component" value="Unassembled WGS sequence"/>
</dbReference>
<feature type="region of interest" description="Disordered" evidence="1">
    <location>
        <begin position="145"/>
        <end position="212"/>
    </location>
</feature>
<dbReference type="STRING" id="1314790.A0A1Y1XQ29"/>
<feature type="compositionally biased region" description="Acidic residues" evidence="1">
    <location>
        <begin position="87"/>
        <end position="119"/>
    </location>
</feature>
<evidence type="ECO:0000256" key="1">
    <source>
        <dbReference type="SAM" id="MobiDB-lite"/>
    </source>
</evidence>
<dbReference type="SUPFAM" id="SSF57667">
    <property type="entry name" value="beta-beta-alpha zinc fingers"/>
    <property type="match status" value="1"/>
</dbReference>
<keyword evidence="3" id="KW-1185">Reference proteome</keyword>
<feature type="compositionally biased region" description="Basic and acidic residues" evidence="1">
    <location>
        <begin position="157"/>
        <end position="174"/>
    </location>
</feature>
<organism evidence="2 3">
    <name type="scientific">Basidiobolus meristosporus CBS 931.73</name>
    <dbReference type="NCBI Taxonomy" id="1314790"/>
    <lineage>
        <taxon>Eukaryota</taxon>
        <taxon>Fungi</taxon>
        <taxon>Fungi incertae sedis</taxon>
        <taxon>Zoopagomycota</taxon>
        <taxon>Entomophthoromycotina</taxon>
        <taxon>Basidiobolomycetes</taxon>
        <taxon>Basidiobolales</taxon>
        <taxon>Basidiobolaceae</taxon>
        <taxon>Basidiobolus</taxon>
    </lineage>
</organism>